<evidence type="ECO:0000313" key="2">
    <source>
        <dbReference type="EMBL" id="JAS69910.1"/>
    </source>
</evidence>
<evidence type="ECO:0000313" key="3">
    <source>
        <dbReference type="EMBL" id="JAS83596.1"/>
    </source>
</evidence>
<dbReference type="EMBL" id="GECU01037796">
    <property type="protein sequence ID" value="JAS69910.1"/>
    <property type="molecule type" value="Transcribed_RNA"/>
</dbReference>
<accession>A0A1B6I9H4</accession>
<proteinExistence type="predicted"/>
<evidence type="ECO:0000256" key="1">
    <source>
        <dbReference type="SAM" id="MobiDB-lite"/>
    </source>
</evidence>
<name>A0A1B6I9H4_9HEMI</name>
<dbReference type="EMBL" id="GECU01024110">
    <property type="protein sequence ID" value="JAS83596.1"/>
    <property type="molecule type" value="Transcribed_RNA"/>
</dbReference>
<reference evidence="3" key="1">
    <citation type="submission" date="2015-11" db="EMBL/GenBank/DDBJ databases">
        <title>De novo transcriptome assembly of four potential Pierce s Disease insect vectors from Arizona vineyards.</title>
        <authorList>
            <person name="Tassone E.E."/>
        </authorList>
    </citation>
    <scope>NUCLEOTIDE SEQUENCE</scope>
</reference>
<feature type="region of interest" description="Disordered" evidence="1">
    <location>
        <begin position="18"/>
        <end position="57"/>
    </location>
</feature>
<sequence>MLGVTFRSPLLVGIKMSAQNENFESETKPEDSSRPQSVDDSSRNVEQAVKGDLCPSMPQNLDHVKEIQRLPSRSLSPPNLAQSCTSEQNTILKEDYQEDFKKPKLCGAARKRYVWLLSQGHPPQEARELALKPMPRKIKPMFKERAPAEVSFKKVTEGVKLLDSNFLKTLSSTKLNSSMSQDLDYVKGIERLSNRS</sequence>
<protein>
    <submittedName>
        <fullName evidence="3">Uncharacterized protein</fullName>
    </submittedName>
</protein>
<feature type="non-terminal residue" evidence="3">
    <location>
        <position position="196"/>
    </location>
</feature>
<organism evidence="3">
    <name type="scientific">Homalodisca liturata</name>
    <dbReference type="NCBI Taxonomy" id="320908"/>
    <lineage>
        <taxon>Eukaryota</taxon>
        <taxon>Metazoa</taxon>
        <taxon>Ecdysozoa</taxon>
        <taxon>Arthropoda</taxon>
        <taxon>Hexapoda</taxon>
        <taxon>Insecta</taxon>
        <taxon>Pterygota</taxon>
        <taxon>Neoptera</taxon>
        <taxon>Paraneoptera</taxon>
        <taxon>Hemiptera</taxon>
        <taxon>Auchenorrhyncha</taxon>
        <taxon>Membracoidea</taxon>
        <taxon>Cicadellidae</taxon>
        <taxon>Cicadellinae</taxon>
        <taxon>Proconiini</taxon>
        <taxon>Homalodisca</taxon>
    </lineage>
</organism>
<gene>
    <name evidence="3" type="ORF">g.22384</name>
    <name evidence="2" type="ORF">g.22386</name>
</gene>
<dbReference type="AlphaFoldDB" id="A0A1B6I9H4"/>